<accession>A0A9W8EIR4</accession>
<dbReference type="GO" id="GO:0031122">
    <property type="term" value="P:cytoplasmic microtubule organization"/>
    <property type="evidence" value="ECO:0007669"/>
    <property type="project" value="InterPro"/>
</dbReference>
<feature type="compositionally biased region" description="Gly residues" evidence="4">
    <location>
        <begin position="674"/>
        <end position="683"/>
    </location>
</feature>
<name>A0A9W8EIR4_9FUNG</name>
<dbReference type="PANTHER" id="PTHR18947">
    <property type="entry name" value="HOOK PROTEINS"/>
    <property type="match status" value="1"/>
</dbReference>
<feature type="region of interest" description="Disordered" evidence="4">
    <location>
        <begin position="269"/>
        <end position="297"/>
    </location>
</feature>
<dbReference type="Pfam" id="PF19047">
    <property type="entry name" value="HOOK_N"/>
    <property type="match status" value="1"/>
</dbReference>
<dbReference type="InterPro" id="IPR036872">
    <property type="entry name" value="CH_dom_sf"/>
</dbReference>
<dbReference type="InterPro" id="IPR008636">
    <property type="entry name" value="Hook_C"/>
</dbReference>
<evidence type="ECO:0000256" key="4">
    <source>
        <dbReference type="SAM" id="MobiDB-lite"/>
    </source>
</evidence>
<evidence type="ECO:0008006" key="9">
    <source>
        <dbReference type="Google" id="ProtNLM"/>
    </source>
</evidence>
<dbReference type="GO" id="GO:0051959">
    <property type="term" value="F:dynein light intermediate chain binding"/>
    <property type="evidence" value="ECO:0007669"/>
    <property type="project" value="TreeGrafter"/>
</dbReference>
<dbReference type="GO" id="GO:0030705">
    <property type="term" value="P:cytoskeleton-dependent intracellular transport"/>
    <property type="evidence" value="ECO:0007669"/>
    <property type="project" value="InterPro"/>
</dbReference>
<feature type="domain" description="Hook C-terminal" evidence="5">
    <location>
        <begin position="209"/>
        <end position="665"/>
    </location>
</feature>
<evidence type="ECO:0000313" key="7">
    <source>
        <dbReference type="EMBL" id="KAJ2001925.1"/>
    </source>
</evidence>
<feature type="compositionally biased region" description="Basic and acidic residues" evidence="4">
    <location>
        <begin position="286"/>
        <end position="297"/>
    </location>
</feature>
<keyword evidence="8" id="KW-1185">Reference proteome</keyword>
<dbReference type="OrthoDB" id="49395at2759"/>
<feature type="region of interest" description="Disordered" evidence="4">
    <location>
        <begin position="656"/>
        <end position="686"/>
    </location>
</feature>
<dbReference type="EMBL" id="JANBQF010000352">
    <property type="protein sequence ID" value="KAJ2001925.1"/>
    <property type="molecule type" value="Genomic_DNA"/>
</dbReference>
<feature type="compositionally biased region" description="Low complexity" evidence="4">
    <location>
        <begin position="656"/>
        <end position="673"/>
    </location>
</feature>
<dbReference type="CDD" id="cd22211">
    <property type="entry name" value="HkD_SF"/>
    <property type="match status" value="1"/>
</dbReference>
<comment type="caution">
    <text evidence="7">The sequence shown here is derived from an EMBL/GenBank/DDBJ whole genome shotgun (WGS) entry which is preliminary data.</text>
</comment>
<gene>
    <name evidence="7" type="ORF">H4R26_003869</name>
</gene>
<feature type="domain" description="HOOK N-terminal" evidence="6">
    <location>
        <begin position="10"/>
        <end position="145"/>
    </location>
</feature>
<dbReference type="Gene3D" id="1.10.418.10">
    <property type="entry name" value="Calponin-like domain"/>
    <property type="match status" value="1"/>
</dbReference>
<comment type="subcellular location">
    <subcellularLocation>
        <location evidence="1">Cytoplasm</location>
    </subcellularLocation>
</comment>
<evidence type="ECO:0000259" key="6">
    <source>
        <dbReference type="Pfam" id="PF19047"/>
    </source>
</evidence>
<keyword evidence="3" id="KW-0175">Coiled coil</keyword>
<dbReference type="Proteomes" id="UP001150907">
    <property type="component" value="Unassembled WGS sequence"/>
</dbReference>
<organism evidence="7 8">
    <name type="scientific">Coemansia thaxteri</name>
    <dbReference type="NCBI Taxonomy" id="2663907"/>
    <lineage>
        <taxon>Eukaryota</taxon>
        <taxon>Fungi</taxon>
        <taxon>Fungi incertae sedis</taxon>
        <taxon>Zoopagomycota</taxon>
        <taxon>Kickxellomycotina</taxon>
        <taxon>Kickxellomycetes</taxon>
        <taxon>Kickxellales</taxon>
        <taxon>Kickxellaceae</taxon>
        <taxon>Coemansia</taxon>
    </lineage>
</organism>
<dbReference type="GO" id="GO:0005737">
    <property type="term" value="C:cytoplasm"/>
    <property type="evidence" value="ECO:0007669"/>
    <property type="project" value="UniProtKB-SubCell"/>
</dbReference>
<dbReference type="InterPro" id="IPR043936">
    <property type="entry name" value="HOOK_N"/>
</dbReference>
<sequence>MSQEDIAMGFVHWVGTFGSLSKRVNNLRDLTDGIALFEICAEIDRQWFKSIRSADIGDNWVLKMNNLKKLYKLVTQYYEEVLGYPASNLAEPNLAAIAKNEEPDELLKLCHLILTLAVQCERNQVYIGKIMSLGEDDQRSLMVSIESVLAQLGSGEGDGSGDGQDMDMDDDKVQSSDGGDPVGRLQAELLKSYAEKDELEKSALELSSEHRQVQNKYEELLVLNEELKMRMDDLEKSMARADKTGRADFLLRAEIEKLKHELEKAEVRNQENERQLKEQTATIGELSRKVSEAGAAKEEARRLGDQLQEYKHAAERLAKSEHVIEKYKKKLEESTDLRRQLRQAEEQLVQAQDRSRQVEEEFLRVSQRRPAMDSYRDEYAQLEARHRHTAGELAQAMERVRGLEEEREREHQGKQRDQELILSLEESVRELELRGGAAGGGRQQQADSTGFLEEVADAANREKEEALRRLGGSEAAAASLREEKRSLEGWYAETHEQSKELRAEVKELRAEVKELRAEAARLAAENRELRAGESREEGVARQSYSAADIDRLQKELVKSRDEVHGLQVGLKRTKDHCIQLDQRLKQQQPPAAQGGGGAQDSYKEVVASLQMQLGMKDEQLEGLSAMLREQNSVHLLESRTMASAWFNLQRQLERQSGFGHSSGMGSAAGASARQGGGSIGGGAPASWLGQQRVTLDMQLGGER</sequence>
<dbReference type="GO" id="GO:0005815">
    <property type="term" value="C:microtubule organizing center"/>
    <property type="evidence" value="ECO:0007669"/>
    <property type="project" value="TreeGrafter"/>
</dbReference>
<feature type="region of interest" description="Disordered" evidence="4">
    <location>
        <begin position="401"/>
        <end position="420"/>
    </location>
</feature>
<dbReference type="PANTHER" id="PTHR18947:SF28">
    <property type="entry name" value="GIRDIN, ISOFORM A"/>
    <property type="match status" value="1"/>
</dbReference>
<evidence type="ECO:0000313" key="8">
    <source>
        <dbReference type="Proteomes" id="UP001150907"/>
    </source>
</evidence>
<evidence type="ECO:0000256" key="2">
    <source>
        <dbReference type="ARBA" id="ARBA00022490"/>
    </source>
</evidence>
<dbReference type="SUPFAM" id="SSF116907">
    <property type="entry name" value="Hook domain"/>
    <property type="match status" value="1"/>
</dbReference>
<feature type="region of interest" description="Disordered" evidence="4">
    <location>
        <begin position="154"/>
        <end position="181"/>
    </location>
</feature>
<evidence type="ECO:0000259" key="5">
    <source>
        <dbReference type="Pfam" id="PF05622"/>
    </source>
</evidence>
<reference evidence="7" key="1">
    <citation type="submission" date="2022-07" db="EMBL/GenBank/DDBJ databases">
        <title>Phylogenomic reconstructions and comparative analyses of Kickxellomycotina fungi.</title>
        <authorList>
            <person name="Reynolds N.K."/>
            <person name="Stajich J.E."/>
            <person name="Barry K."/>
            <person name="Grigoriev I.V."/>
            <person name="Crous P."/>
            <person name="Smith M.E."/>
        </authorList>
    </citation>
    <scope>NUCLEOTIDE SEQUENCE</scope>
    <source>
        <strain evidence="7">IMI 214461</strain>
    </source>
</reference>
<proteinExistence type="predicted"/>
<dbReference type="Pfam" id="PF05622">
    <property type="entry name" value="HOOK"/>
    <property type="match status" value="1"/>
</dbReference>
<feature type="compositionally biased region" description="Basic and acidic residues" evidence="4">
    <location>
        <begin position="401"/>
        <end position="419"/>
    </location>
</feature>
<keyword evidence="2" id="KW-0963">Cytoplasm</keyword>
<dbReference type="AlphaFoldDB" id="A0A9W8EIR4"/>
<evidence type="ECO:0000256" key="3">
    <source>
        <dbReference type="ARBA" id="ARBA00023054"/>
    </source>
</evidence>
<evidence type="ECO:0000256" key="1">
    <source>
        <dbReference type="ARBA" id="ARBA00004496"/>
    </source>
</evidence>
<protein>
    <recommendedName>
        <fullName evidence="9">Calponin-homology (CH) domain-containing protein</fullName>
    </recommendedName>
</protein>
<dbReference type="GO" id="GO:0008017">
    <property type="term" value="F:microtubule binding"/>
    <property type="evidence" value="ECO:0007669"/>
    <property type="project" value="InterPro"/>
</dbReference>